<name>A0A9X3XCV5_9BACT</name>
<protein>
    <submittedName>
        <fullName evidence="1">HEAT repeat domain-containing protein</fullName>
    </submittedName>
</protein>
<dbReference type="GO" id="GO:0016491">
    <property type="term" value="F:oxidoreductase activity"/>
    <property type="evidence" value="ECO:0007669"/>
    <property type="project" value="TreeGrafter"/>
</dbReference>
<dbReference type="Gene3D" id="1.25.10.10">
    <property type="entry name" value="Leucine-rich Repeat Variant"/>
    <property type="match status" value="1"/>
</dbReference>
<dbReference type="AlphaFoldDB" id="A0A9X3XCV5"/>
<gene>
    <name evidence="1" type="ORF">KEG57_41385</name>
</gene>
<proteinExistence type="predicted"/>
<dbReference type="SMART" id="SM00567">
    <property type="entry name" value="EZ_HEAT"/>
    <property type="match status" value="3"/>
</dbReference>
<keyword evidence="2" id="KW-1185">Reference proteome</keyword>
<dbReference type="PANTHER" id="PTHR12697">
    <property type="entry name" value="PBS LYASE HEAT-LIKE PROTEIN"/>
    <property type="match status" value="1"/>
</dbReference>
<dbReference type="EMBL" id="JAGTJJ010000046">
    <property type="protein sequence ID" value="MDC3986995.1"/>
    <property type="molecule type" value="Genomic_DNA"/>
</dbReference>
<dbReference type="SUPFAM" id="SSF48371">
    <property type="entry name" value="ARM repeat"/>
    <property type="match status" value="1"/>
</dbReference>
<comment type="caution">
    <text evidence="1">The sequence shown here is derived from an EMBL/GenBank/DDBJ whole genome shotgun (WGS) entry which is preliminary data.</text>
</comment>
<organism evidence="1 2">
    <name type="scientific">Polyangium jinanense</name>
    <dbReference type="NCBI Taxonomy" id="2829994"/>
    <lineage>
        <taxon>Bacteria</taxon>
        <taxon>Pseudomonadati</taxon>
        <taxon>Myxococcota</taxon>
        <taxon>Polyangia</taxon>
        <taxon>Polyangiales</taxon>
        <taxon>Polyangiaceae</taxon>
        <taxon>Polyangium</taxon>
    </lineage>
</organism>
<dbReference type="InterPro" id="IPR011989">
    <property type="entry name" value="ARM-like"/>
</dbReference>
<dbReference type="PANTHER" id="PTHR12697:SF5">
    <property type="entry name" value="DEOXYHYPUSINE HYDROXYLASE"/>
    <property type="match status" value="1"/>
</dbReference>
<dbReference type="RefSeq" id="WP_272427340.1">
    <property type="nucleotide sequence ID" value="NZ_JAGTJJ010000046.1"/>
</dbReference>
<accession>A0A9X3XCV5</accession>
<evidence type="ECO:0000313" key="1">
    <source>
        <dbReference type="EMBL" id="MDC3986995.1"/>
    </source>
</evidence>
<sequence length="245" mass="26268">MSYESGLEGSLAIDPPPDPALVPDLRAAVDAIAALPGVKPGHASTWRLTPLGGGLVNEQAFDWEVQVEWLRRILAEVFAPRGLSLMGKLEAIGEDDESLAVVRVDASGIVVETIEGEPDDPEGWIDLLKNGSEEERAIAAEQLGAYDEDVAVPALTRALTDPSGDVRRRALETLGQFEKSALPALDAVIGCLSDENPFVRYWATFALGRMGSLAAPALGRLEELTRDTAEGPRYGAIDALRRIRS</sequence>
<reference evidence="1 2" key="1">
    <citation type="submission" date="2021-04" db="EMBL/GenBank/DDBJ databases">
        <title>Genome analysis of Polyangium sp.</title>
        <authorList>
            <person name="Li Y."/>
            <person name="Wang J."/>
        </authorList>
    </citation>
    <scope>NUCLEOTIDE SEQUENCE [LARGE SCALE GENOMIC DNA]</scope>
    <source>
        <strain evidence="1 2">SDU14</strain>
    </source>
</reference>
<dbReference type="Pfam" id="PF03130">
    <property type="entry name" value="HEAT_PBS"/>
    <property type="match status" value="1"/>
</dbReference>
<dbReference type="InterPro" id="IPR004155">
    <property type="entry name" value="PBS_lyase_HEAT"/>
</dbReference>
<dbReference type="InterPro" id="IPR016024">
    <property type="entry name" value="ARM-type_fold"/>
</dbReference>
<dbReference type="Proteomes" id="UP001151081">
    <property type="component" value="Unassembled WGS sequence"/>
</dbReference>
<evidence type="ECO:0000313" key="2">
    <source>
        <dbReference type="Proteomes" id="UP001151081"/>
    </source>
</evidence>
<dbReference type="Pfam" id="PF13646">
    <property type="entry name" value="HEAT_2"/>
    <property type="match status" value="1"/>
</dbReference>